<evidence type="ECO:0000313" key="3">
    <source>
        <dbReference type="Proteomes" id="UP001295444"/>
    </source>
</evidence>
<dbReference type="AlphaFoldDB" id="A0AAD1RVK1"/>
<reference evidence="2" key="1">
    <citation type="submission" date="2022-03" db="EMBL/GenBank/DDBJ databases">
        <authorList>
            <person name="Alioto T."/>
            <person name="Alioto T."/>
            <person name="Gomez Garrido J."/>
        </authorList>
    </citation>
    <scope>NUCLEOTIDE SEQUENCE</scope>
</reference>
<gene>
    <name evidence="2" type="ORF">PECUL_23A039033</name>
</gene>
<sequence>TSCADSRMAVSISECAAGSLRRPPGTLTDPDSCQHRRWGRRPQGEYSPQSVPPDRPPGGTDMRPAAAILLK</sequence>
<evidence type="ECO:0000256" key="1">
    <source>
        <dbReference type="SAM" id="MobiDB-lite"/>
    </source>
</evidence>
<dbReference type="Proteomes" id="UP001295444">
    <property type="component" value="Chromosome 03"/>
</dbReference>
<accession>A0AAD1RVK1</accession>
<feature type="region of interest" description="Disordered" evidence="1">
    <location>
        <begin position="18"/>
        <end position="71"/>
    </location>
</feature>
<dbReference type="EMBL" id="OW240914">
    <property type="protein sequence ID" value="CAH2278100.1"/>
    <property type="molecule type" value="Genomic_DNA"/>
</dbReference>
<keyword evidence="3" id="KW-1185">Reference proteome</keyword>
<evidence type="ECO:0000313" key="2">
    <source>
        <dbReference type="EMBL" id="CAH2278100.1"/>
    </source>
</evidence>
<proteinExistence type="predicted"/>
<organism evidence="2 3">
    <name type="scientific">Pelobates cultripes</name>
    <name type="common">Western spadefoot toad</name>
    <dbReference type="NCBI Taxonomy" id="61616"/>
    <lineage>
        <taxon>Eukaryota</taxon>
        <taxon>Metazoa</taxon>
        <taxon>Chordata</taxon>
        <taxon>Craniata</taxon>
        <taxon>Vertebrata</taxon>
        <taxon>Euteleostomi</taxon>
        <taxon>Amphibia</taxon>
        <taxon>Batrachia</taxon>
        <taxon>Anura</taxon>
        <taxon>Pelobatoidea</taxon>
        <taxon>Pelobatidae</taxon>
        <taxon>Pelobates</taxon>
    </lineage>
</organism>
<feature type="non-terminal residue" evidence="2">
    <location>
        <position position="1"/>
    </location>
</feature>
<name>A0AAD1RVK1_PELCU</name>
<protein>
    <submittedName>
        <fullName evidence="2">Uncharacterized protein</fullName>
    </submittedName>
</protein>